<feature type="transmembrane region" description="Helical" evidence="7">
    <location>
        <begin position="393"/>
        <end position="413"/>
    </location>
</feature>
<comment type="similarity">
    <text evidence="6">Belongs to the ABC-4 integral membrane protein family.</text>
</comment>
<sequence>MRRARASLALVLTLLALVTVTTAILAFVVGHAGVLSTDAARAALSTAEPGAGAVQAQTRIGDDPAAQDATARAKLTQGFSPAPVTIHTTRVSEPRRATVDGSELPERLTLWAGEHLRPGLITVTGGTWPTGATEAALQAGAAAATGLTVGDVVTVDGHDLEVTALWEPAAPSSPVWFGDPLVLDGVDATSSGPLVVDGSVITGGDPFIRWSVVPDTNRITPEALSVLAAGAERAKALVAEADITGRGIVVDGDLASTAERAARDWEVGRAFGIVPVSVLLLVAAVGLVQVSGLLAGTREREHALLAARGAARTQLLVTGLLEAAVVAVLGAGLGTALALGAIWLTSRTTAQFGIVLLGGAGSLLLALAALGAMTIRSTASPIGRTRADRVRTVAGAAALVVVFAAAAVTTWQLRGSARLELVPALAPALLLAAAAVLGLAVLGPLSRLAMALARLGGTPLWLAGAQLARGLLVHAVPVTLTILATGTATVASLYAGTAAATHRDQTMLTVGAPLRATLSSLDADTQTLALPELAAVEGVTEAVPVWLDEAARVGDLPVTVLAAPLDKLDDVAALPEGLALPSLPTPKRETEPMTLPAGTATLTVDLAGRLVLDPWQQLYLDRLMEFHRAAMAGLPDSEILAQMWTEDHLRTLSAPLTISSELTLRDLVTGLSRTIPGPRLEVPPPQVSWADGFVDITFSPSEATASRDIALPERGSFVLEAVQVEGPANDYAGNRTLELDVTFLADGEPVTGAQDWTADNAVPHRFAGPYRDAVAAVDPAWELEEEAVPGPDGGEVTISTPTSNRPPLPAAIIDTSSATWHLVASPVPALLTVGPAVAFVSEDPLGVMSGRGLTTPEPVPVAITQALAETSTLGIGSTIDLASFGRRVPAVVTAVTPALPGLTNPFGVLAESGTVAAQLATTSTPLRWPSQLWATVDGDPGEVRAAAARLPGVTAVRSPDEAPDRTATAARSLWIAAGCALLLSLTGLASASATQLTARRSEVAVLRALGMTPRAQGRSRILETGGTLVIGTLAGIGAGIAVAWLVVEPLVSAAQDAGQRFRSPLTPDLLPWALLLAVGAAAVGLILWLVGRAVQRQALDAEYREEVR</sequence>
<evidence type="ECO:0000256" key="7">
    <source>
        <dbReference type="SAM" id="Phobius"/>
    </source>
</evidence>
<feature type="transmembrane region" description="Helical" evidence="7">
    <location>
        <begin position="350"/>
        <end position="372"/>
    </location>
</feature>
<keyword evidence="5 7" id="KW-0472">Membrane</keyword>
<dbReference type="InterPro" id="IPR050250">
    <property type="entry name" value="Macrolide_Exporter_MacB"/>
</dbReference>
<feature type="transmembrane region" description="Helical" evidence="7">
    <location>
        <begin position="270"/>
        <end position="294"/>
    </location>
</feature>
<dbReference type="InterPro" id="IPR003838">
    <property type="entry name" value="ABC3_permease_C"/>
</dbReference>
<feature type="transmembrane region" description="Helical" evidence="7">
    <location>
        <begin position="471"/>
        <end position="495"/>
    </location>
</feature>
<name>A0ABP9F3H2_9ACTN</name>
<evidence type="ECO:0000313" key="9">
    <source>
        <dbReference type="EMBL" id="GAA4891912.1"/>
    </source>
</evidence>
<feature type="transmembrane region" description="Helical" evidence="7">
    <location>
        <begin position="315"/>
        <end position="344"/>
    </location>
</feature>
<dbReference type="Proteomes" id="UP001501521">
    <property type="component" value="Unassembled WGS sequence"/>
</dbReference>
<feature type="transmembrane region" description="Helical" evidence="7">
    <location>
        <begin position="425"/>
        <end position="450"/>
    </location>
</feature>
<protein>
    <recommendedName>
        <fullName evidence="8">ABC3 transporter permease C-terminal domain-containing protein</fullName>
    </recommendedName>
</protein>
<keyword evidence="4 7" id="KW-1133">Transmembrane helix</keyword>
<evidence type="ECO:0000313" key="10">
    <source>
        <dbReference type="Proteomes" id="UP001501521"/>
    </source>
</evidence>
<dbReference type="EMBL" id="BAABLV010000008">
    <property type="protein sequence ID" value="GAA4891912.1"/>
    <property type="molecule type" value="Genomic_DNA"/>
</dbReference>
<evidence type="ECO:0000259" key="8">
    <source>
        <dbReference type="Pfam" id="PF02687"/>
    </source>
</evidence>
<feature type="domain" description="ABC3 transporter permease C-terminal" evidence="8">
    <location>
        <begin position="277"/>
        <end position="382"/>
    </location>
</feature>
<keyword evidence="2" id="KW-1003">Cell membrane</keyword>
<feature type="transmembrane region" description="Helical" evidence="7">
    <location>
        <begin position="1069"/>
        <end position="1090"/>
    </location>
</feature>
<accession>A0ABP9F3H2</accession>
<comment type="subcellular location">
    <subcellularLocation>
        <location evidence="1">Cell membrane</location>
        <topology evidence="1">Multi-pass membrane protein</topology>
    </subcellularLocation>
</comment>
<reference evidence="10" key="1">
    <citation type="journal article" date="2019" name="Int. J. Syst. Evol. Microbiol.">
        <title>The Global Catalogue of Microorganisms (GCM) 10K type strain sequencing project: providing services to taxonomists for standard genome sequencing and annotation.</title>
        <authorList>
            <consortium name="The Broad Institute Genomics Platform"/>
            <consortium name="The Broad Institute Genome Sequencing Center for Infectious Disease"/>
            <person name="Wu L."/>
            <person name="Ma J."/>
        </authorList>
    </citation>
    <scope>NUCLEOTIDE SEQUENCE [LARGE SCALE GENOMIC DNA]</scope>
    <source>
        <strain evidence="10">JCM 19125</strain>
    </source>
</reference>
<comment type="caution">
    <text evidence="9">The sequence shown here is derived from an EMBL/GenBank/DDBJ whole genome shotgun (WGS) entry which is preliminary data.</text>
</comment>
<feature type="transmembrane region" description="Helical" evidence="7">
    <location>
        <begin position="1028"/>
        <end position="1047"/>
    </location>
</feature>
<dbReference type="PANTHER" id="PTHR30572">
    <property type="entry name" value="MEMBRANE COMPONENT OF TRANSPORTER-RELATED"/>
    <property type="match status" value="1"/>
</dbReference>
<dbReference type="Pfam" id="PF02687">
    <property type="entry name" value="FtsX"/>
    <property type="match status" value="2"/>
</dbReference>
<feature type="domain" description="ABC3 transporter permease C-terminal" evidence="8">
    <location>
        <begin position="975"/>
        <end position="1086"/>
    </location>
</feature>
<evidence type="ECO:0000256" key="5">
    <source>
        <dbReference type="ARBA" id="ARBA00023136"/>
    </source>
</evidence>
<keyword evidence="10" id="KW-1185">Reference proteome</keyword>
<evidence type="ECO:0000256" key="2">
    <source>
        <dbReference type="ARBA" id="ARBA00022475"/>
    </source>
</evidence>
<dbReference type="PANTHER" id="PTHR30572:SF4">
    <property type="entry name" value="ABC TRANSPORTER PERMEASE YTRF"/>
    <property type="match status" value="1"/>
</dbReference>
<proteinExistence type="inferred from homology"/>
<evidence type="ECO:0000256" key="3">
    <source>
        <dbReference type="ARBA" id="ARBA00022692"/>
    </source>
</evidence>
<organism evidence="9 10">
    <name type="scientific">Tessaracoccus lubricantis</name>
    <dbReference type="NCBI Taxonomy" id="545543"/>
    <lineage>
        <taxon>Bacteria</taxon>
        <taxon>Bacillati</taxon>
        <taxon>Actinomycetota</taxon>
        <taxon>Actinomycetes</taxon>
        <taxon>Propionibacteriales</taxon>
        <taxon>Propionibacteriaceae</taxon>
        <taxon>Tessaracoccus</taxon>
    </lineage>
</organism>
<feature type="transmembrane region" description="Helical" evidence="7">
    <location>
        <begin position="973"/>
        <end position="991"/>
    </location>
</feature>
<gene>
    <name evidence="9" type="ORF">GCM10025789_06140</name>
</gene>
<evidence type="ECO:0000256" key="1">
    <source>
        <dbReference type="ARBA" id="ARBA00004651"/>
    </source>
</evidence>
<evidence type="ECO:0000256" key="4">
    <source>
        <dbReference type="ARBA" id="ARBA00022989"/>
    </source>
</evidence>
<keyword evidence="3 7" id="KW-0812">Transmembrane</keyword>
<evidence type="ECO:0000256" key="6">
    <source>
        <dbReference type="ARBA" id="ARBA00038076"/>
    </source>
</evidence>